<dbReference type="EMBL" id="JBHSSD010000037">
    <property type="protein sequence ID" value="MFC6164737.1"/>
    <property type="molecule type" value="Genomic_DNA"/>
</dbReference>
<dbReference type="RefSeq" id="WP_137640549.1">
    <property type="nucleotide sequence ID" value="NZ_BJDK01000022.1"/>
</dbReference>
<dbReference type="InterPro" id="IPR016181">
    <property type="entry name" value="Acyl_CoA_acyltransferase"/>
</dbReference>
<comment type="caution">
    <text evidence="4">The sequence shown here is derived from an EMBL/GenBank/DDBJ whole genome shotgun (WGS) entry which is preliminary data.</text>
</comment>
<dbReference type="InterPro" id="IPR000182">
    <property type="entry name" value="GNAT_dom"/>
</dbReference>
<evidence type="ECO:0000313" key="4">
    <source>
        <dbReference type="EMBL" id="MFC6164737.1"/>
    </source>
</evidence>
<keyword evidence="2" id="KW-0012">Acyltransferase</keyword>
<evidence type="ECO:0000313" key="5">
    <source>
        <dbReference type="Proteomes" id="UP001596253"/>
    </source>
</evidence>
<dbReference type="Pfam" id="PF13673">
    <property type="entry name" value="Acetyltransf_10"/>
    <property type="match status" value="1"/>
</dbReference>
<accession>A0ABW1R7T9</accession>
<proteinExistence type="predicted"/>
<dbReference type="CDD" id="cd04301">
    <property type="entry name" value="NAT_SF"/>
    <property type="match status" value="1"/>
</dbReference>
<reference evidence="5" key="1">
    <citation type="journal article" date="2019" name="Int. J. Syst. Evol. Microbiol.">
        <title>The Global Catalogue of Microorganisms (GCM) 10K type strain sequencing project: providing services to taxonomists for standard genome sequencing and annotation.</title>
        <authorList>
            <consortium name="The Broad Institute Genomics Platform"/>
            <consortium name="The Broad Institute Genome Sequencing Center for Infectious Disease"/>
            <person name="Wu L."/>
            <person name="Ma J."/>
        </authorList>
    </citation>
    <scope>NUCLEOTIDE SEQUENCE [LARGE SCALE GENOMIC DNA]</scope>
    <source>
        <strain evidence="5">CCM 8932</strain>
    </source>
</reference>
<dbReference type="SUPFAM" id="SSF55729">
    <property type="entry name" value="Acyl-CoA N-acyltransferases (Nat)"/>
    <property type="match status" value="1"/>
</dbReference>
<evidence type="ECO:0000256" key="2">
    <source>
        <dbReference type="ARBA" id="ARBA00023315"/>
    </source>
</evidence>
<dbReference type="PROSITE" id="PS51186">
    <property type="entry name" value="GNAT"/>
    <property type="match status" value="1"/>
</dbReference>
<dbReference type="InterPro" id="IPR050832">
    <property type="entry name" value="Bact_Acetyltransf"/>
</dbReference>
<protein>
    <submittedName>
        <fullName evidence="4">GNAT family N-acetyltransferase</fullName>
    </submittedName>
</protein>
<name>A0ABW1R7T9_9LACO</name>
<evidence type="ECO:0000256" key="1">
    <source>
        <dbReference type="ARBA" id="ARBA00022679"/>
    </source>
</evidence>
<gene>
    <name evidence="4" type="ORF">ACFP3T_08665</name>
</gene>
<feature type="domain" description="N-acetyltransferase" evidence="3">
    <location>
        <begin position="6"/>
        <end position="147"/>
    </location>
</feature>
<sequence length="147" mass="16418">MNYEVSAFDDLTPRQLYAIYHLRVAIFVVEQACAYQEVDATDLTAQHLLGTDVTGQLMAYARLIPEANQMARIGRVIVNPAMRGQGAGRELVQSAIARIQQLWPATTTINLQAQVYLDAFYRSFGFVAVSPAYLEDGIPHRDMVLKL</sequence>
<keyword evidence="1" id="KW-0808">Transferase</keyword>
<organism evidence="4 5">
    <name type="scientific">Lactiplantibacillus dongliensis</name>
    <dbReference type="NCBI Taxonomy" id="2559919"/>
    <lineage>
        <taxon>Bacteria</taxon>
        <taxon>Bacillati</taxon>
        <taxon>Bacillota</taxon>
        <taxon>Bacilli</taxon>
        <taxon>Lactobacillales</taxon>
        <taxon>Lactobacillaceae</taxon>
        <taxon>Lactiplantibacillus</taxon>
    </lineage>
</organism>
<evidence type="ECO:0000259" key="3">
    <source>
        <dbReference type="PROSITE" id="PS51186"/>
    </source>
</evidence>
<dbReference type="Gene3D" id="3.40.630.30">
    <property type="match status" value="1"/>
</dbReference>
<dbReference type="PANTHER" id="PTHR43877">
    <property type="entry name" value="AMINOALKYLPHOSPHONATE N-ACETYLTRANSFERASE-RELATED-RELATED"/>
    <property type="match status" value="1"/>
</dbReference>
<dbReference type="Proteomes" id="UP001596253">
    <property type="component" value="Unassembled WGS sequence"/>
</dbReference>
<keyword evidence="5" id="KW-1185">Reference proteome</keyword>